<name>A0A2D2CYE6_METT3</name>
<organism evidence="1 2">
    <name type="scientific">Methylosinus trichosporium (strain ATCC 35070 / NCIMB 11131 / UNIQEM 75 / OB3b)</name>
    <dbReference type="NCBI Taxonomy" id="595536"/>
    <lineage>
        <taxon>Bacteria</taxon>
        <taxon>Pseudomonadati</taxon>
        <taxon>Pseudomonadota</taxon>
        <taxon>Alphaproteobacteria</taxon>
        <taxon>Hyphomicrobiales</taxon>
        <taxon>Methylocystaceae</taxon>
        <taxon>Methylosinus</taxon>
    </lineage>
</organism>
<reference evidence="2" key="1">
    <citation type="submission" date="2017-10" db="EMBL/GenBank/DDBJ databases">
        <title>Completed PacBio SMRT sequence of Methylosinus trichosporium OB3b reveals presence of a third large plasmid.</title>
        <authorList>
            <person name="Charles T.C."/>
            <person name="Lynch M.D.J."/>
            <person name="Heil J.R."/>
            <person name="Cheng J."/>
        </authorList>
    </citation>
    <scope>NUCLEOTIDE SEQUENCE [LARGE SCALE GENOMIC DNA]</scope>
    <source>
        <strain evidence="2">OB3b</strain>
    </source>
</reference>
<accession>A0A2D2CYE6</accession>
<dbReference type="EMBL" id="CP023737">
    <property type="protein sequence ID" value="ATQ67768.1"/>
    <property type="molecule type" value="Genomic_DNA"/>
</dbReference>
<evidence type="ECO:0000313" key="2">
    <source>
        <dbReference type="Proteomes" id="UP000230709"/>
    </source>
</evidence>
<sequence>MGATMTHCGFDLSSQHDMHCWIIFDHRQRWIIRKHGDILATTCEDGPALINLSCVDWETYTFVALEMLRRAFPDCSLTYENSLAALNAGETLDANDL</sequence>
<gene>
    <name evidence="1" type="ORF">CQW49_07575</name>
</gene>
<dbReference type="KEGG" id="mtw:CQW49_07575"/>
<keyword evidence="2" id="KW-1185">Reference proteome</keyword>
<dbReference type="AlphaFoldDB" id="A0A2D2CYE6"/>
<dbReference type="Proteomes" id="UP000230709">
    <property type="component" value="Chromosome"/>
</dbReference>
<evidence type="ECO:0000313" key="1">
    <source>
        <dbReference type="EMBL" id="ATQ67768.1"/>
    </source>
</evidence>
<proteinExistence type="predicted"/>
<protein>
    <submittedName>
        <fullName evidence="1">Uncharacterized protein</fullName>
    </submittedName>
</protein>
<dbReference type="STRING" id="595536.GCA_000178815_03638"/>